<evidence type="ECO:0000313" key="8">
    <source>
        <dbReference type="EMBL" id="CAI9090295.1"/>
    </source>
</evidence>
<dbReference type="GO" id="GO:0008289">
    <property type="term" value="F:lipid binding"/>
    <property type="evidence" value="ECO:0007669"/>
    <property type="project" value="InterPro"/>
</dbReference>
<evidence type="ECO:0000256" key="5">
    <source>
        <dbReference type="ARBA" id="ARBA00023242"/>
    </source>
</evidence>
<gene>
    <name evidence="8" type="ORF">OLC1_LOCUS2478</name>
</gene>
<dbReference type="SMART" id="SM00234">
    <property type="entry name" value="START"/>
    <property type="match status" value="1"/>
</dbReference>
<keyword evidence="3" id="KW-0371">Homeobox</keyword>
<dbReference type="Pfam" id="PF25797">
    <property type="entry name" value="PDF2_C"/>
    <property type="match status" value="1"/>
</dbReference>
<dbReference type="InterPro" id="IPR042160">
    <property type="entry name" value="HD-Zip_IV"/>
</dbReference>
<dbReference type="PROSITE" id="PS50848">
    <property type="entry name" value="START"/>
    <property type="match status" value="1"/>
</dbReference>
<dbReference type="InterPro" id="IPR023393">
    <property type="entry name" value="START-like_dom_sf"/>
</dbReference>
<dbReference type="PANTHER" id="PTHR45654">
    <property type="entry name" value="HOMEOBOX-LEUCINE ZIPPER PROTEIN MERISTEM L1"/>
    <property type="match status" value="1"/>
</dbReference>
<proteinExistence type="predicted"/>
<dbReference type="AlphaFoldDB" id="A0AAV1C3X2"/>
<evidence type="ECO:0000256" key="4">
    <source>
        <dbReference type="ARBA" id="ARBA00023163"/>
    </source>
</evidence>
<evidence type="ECO:0000256" key="3">
    <source>
        <dbReference type="ARBA" id="ARBA00023155"/>
    </source>
</evidence>
<feature type="compositionally biased region" description="Polar residues" evidence="6">
    <location>
        <begin position="23"/>
        <end position="49"/>
    </location>
</feature>
<feature type="region of interest" description="Disordered" evidence="6">
    <location>
        <begin position="23"/>
        <end position="77"/>
    </location>
</feature>
<keyword evidence="5" id="KW-0539">Nucleus</keyword>
<dbReference type="SUPFAM" id="SSF55961">
    <property type="entry name" value="Bet v1-like"/>
    <property type="match status" value="2"/>
</dbReference>
<sequence>MRKDSTIMIGQLPVVVEIEQNQEIASEGSNGQASNSNKAETVHSNTSEAAETDDDIEPKSSSKKQGNENRDAQSERMTNFQLKAQNERLRAENMSLRHTLATGCCPICGEQQAVPHSPLEANNLRLENERLRAEIARGTAYLAQFGGNEFANQNNILPNPAPPVIVGNAAAREDIDFGAFGGLGQPEVEGDLLFEEDLSTVRFSAPAAATAPATPPINDRRMITELASSGMSELNQMSLAGYPLWVPSNEQRQLLLNEEIYCEMFQKVANGMRTPSSFKLEGTQHSEMVMMDSLHLVDVLMEMEMFLAIFKSIVSKAEILDIITAGQSGNYDHSLLVMSAEYHVLTPIVPTRNSIFARHCRKLADDIWVVVDVSLGNKYGTSPSIPNCHRMPSGCIIQSIPSGGSRVTWIEHVEVEDGGVHPLGKPFVDSLLAFGAERWVSVLARQCERLAAVSVINFPPDDVSDAVVSNPKIRKDIMKLSERMVLSLCKGVTSSTPYSWVNQSARNGNDEIKFTTKTTHNSEPGKPFSTFLSATTFFWLPLHHKLVFEFLSDQNTRKLWDVLASTGEIQEFARITCGHEVGNFVSMFRILNGENSGPELLVLQECSTDPTSSCIVYAPIESQVARKLLVGEMTEKVELLPSGFTIYPSEKPSSLATIMNPPGVSAGAAGSLVTMVFQILVDPSNETSWFNINGSVAILTDLIESTMERIKSALLPNFL</sequence>
<keyword evidence="9" id="KW-1185">Reference proteome</keyword>
<evidence type="ECO:0000256" key="1">
    <source>
        <dbReference type="ARBA" id="ARBA00023015"/>
    </source>
</evidence>
<feature type="domain" description="START" evidence="7">
    <location>
        <begin position="216"/>
        <end position="452"/>
    </location>
</feature>
<dbReference type="Pfam" id="PF01852">
    <property type="entry name" value="START"/>
    <property type="match status" value="1"/>
</dbReference>
<feature type="compositionally biased region" description="Basic and acidic residues" evidence="6">
    <location>
        <begin position="57"/>
        <end position="74"/>
    </location>
</feature>
<dbReference type="EMBL" id="OX459118">
    <property type="protein sequence ID" value="CAI9090295.1"/>
    <property type="molecule type" value="Genomic_DNA"/>
</dbReference>
<accession>A0AAV1C3X2</accession>
<dbReference type="PANTHER" id="PTHR45654:SF93">
    <property type="entry name" value="HOMEOBOX-LEUCINE ZIPPER PROTEIN HDG2-RELATED"/>
    <property type="match status" value="1"/>
</dbReference>
<evidence type="ECO:0000259" key="7">
    <source>
        <dbReference type="PROSITE" id="PS50848"/>
    </source>
</evidence>
<organism evidence="8 9">
    <name type="scientific">Oldenlandia corymbosa var. corymbosa</name>
    <dbReference type="NCBI Taxonomy" id="529605"/>
    <lineage>
        <taxon>Eukaryota</taxon>
        <taxon>Viridiplantae</taxon>
        <taxon>Streptophyta</taxon>
        <taxon>Embryophyta</taxon>
        <taxon>Tracheophyta</taxon>
        <taxon>Spermatophyta</taxon>
        <taxon>Magnoliopsida</taxon>
        <taxon>eudicotyledons</taxon>
        <taxon>Gunneridae</taxon>
        <taxon>Pentapetalae</taxon>
        <taxon>asterids</taxon>
        <taxon>lamiids</taxon>
        <taxon>Gentianales</taxon>
        <taxon>Rubiaceae</taxon>
        <taxon>Rubioideae</taxon>
        <taxon>Spermacoceae</taxon>
        <taxon>Hedyotis-Oldenlandia complex</taxon>
        <taxon>Oldenlandia</taxon>
    </lineage>
</organism>
<keyword evidence="4" id="KW-0804">Transcription</keyword>
<keyword evidence="1" id="KW-0805">Transcription regulation</keyword>
<evidence type="ECO:0000313" key="9">
    <source>
        <dbReference type="Proteomes" id="UP001161247"/>
    </source>
</evidence>
<dbReference type="Gene3D" id="3.30.530.20">
    <property type="match status" value="1"/>
</dbReference>
<dbReference type="Proteomes" id="UP001161247">
    <property type="component" value="Chromosome 1"/>
</dbReference>
<dbReference type="InterPro" id="IPR057993">
    <property type="entry name" value="HD-Zip_IV_C"/>
</dbReference>
<name>A0AAV1C3X2_OLDCO</name>
<evidence type="ECO:0000256" key="6">
    <source>
        <dbReference type="SAM" id="MobiDB-lite"/>
    </source>
</evidence>
<reference evidence="8" key="1">
    <citation type="submission" date="2023-03" db="EMBL/GenBank/DDBJ databases">
        <authorList>
            <person name="Julca I."/>
        </authorList>
    </citation>
    <scope>NUCLEOTIDE SEQUENCE</scope>
</reference>
<dbReference type="InterPro" id="IPR002913">
    <property type="entry name" value="START_lipid-bd_dom"/>
</dbReference>
<dbReference type="CDD" id="cd08875">
    <property type="entry name" value="START_ArGLABRA2_like"/>
    <property type="match status" value="1"/>
</dbReference>
<protein>
    <submittedName>
        <fullName evidence="8">OLC1v1025042C1</fullName>
    </submittedName>
</protein>
<evidence type="ECO:0000256" key="2">
    <source>
        <dbReference type="ARBA" id="ARBA00023125"/>
    </source>
</evidence>
<keyword evidence="2" id="KW-0238">DNA-binding</keyword>
<dbReference type="GO" id="GO:0003677">
    <property type="term" value="F:DNA binding"/>
    <property type="evidence" value="ECO:0007669"/>
    <property type="project" value="UniProtKB-KW"/>
</dbReference>